<evidence type="ECO:0000256" key="1">
    <source>
        <dbReference type="ARBA" id="ARBA00023015"/>
    </source>
</evidence>
<keyword evidence="6" id="KW-1185">Reference proteome</keyword>
<dbReference type="InterPro" id="IPR011991">
    <property type="entry name" value="ArsR-like_HTH"/>
</dbReference>
<feature type="domain" description="HTH arsR-type" evidence="4">
    <location>
        <begin position="247"/>
        <end position="340"/>
    </location>
</feature>
<accession>A0A2T4U4B9</accession>
<evidence type="ECO:0000313" key="6">
    <source>
        <dbReference type="Proteomes" id="UP000240509"/>
    </source>
</evidence>
<dbReference type="PROSITE" id="PS50987">
    <property type="entry name" value="HTH_ARSR_2"/>
    <property type="match status" value="1"/>
</dbReference>
<evidence type="ECO:0000256" key="3">
    <source>
        <dbReference type="ARBA" id="ARBA00023163"/>
    </source>
</evidence>
<gene>
    <name evidence="5" type="ORF">C6Y45_12510</name>
</gene>
<dbReference type="PANTHER" id="PTHR33154">
    <property type="entry name" value="TRANSCRIPTIONAL REGULATOR, ARSR FAMILY"/>
    <property type="match status" value="1"/>
</dbReference>
<dbReference type="NCBIfam" id="NF033788">
    <property type="entry name" value="HTH_metalloreg"/>
    <property type="match status" value="1"/>
</dbReference>
<keyword evidence="3" id="KW-0804">Transcription</keyword>
<organism evidence="5 6">
    <name type="scientific">Alkalicoccus saliphilus</name>
    <dbReference type="NCBI Taxonomy" id="200989"/>
    <lineage>
        <taxon>Bacteria</taxon>
        <taxon>Bacillati</taxon>
        <taxon>Bacillota</taxon>
        <taxon>Bacilli</taxon>
        <taxon>Bacillales</taxon>
        <taxon>Bacillaceae</taxon>
        <taxon>Alkalicoccus</taxon>
    </lineage>
</organism>
<evidence type="ECO:0000313" key="5">
    <source>
        <dbReference type="EMBL" id="PTL38219.1"/>
    </source>
</evidence>
<dbReference type="SUPFAM" id="SSF46785">
    <property type="entry name" value="Winged helix' DNA-binding domain"/>
    <property type="match status" value="1"/>
</dbReference>
<dbReference type="Proteomes" id="UP000240509">
    <property type="component" value="Unassembled WGS sequence"/>
</dbReference>
<dbReference type="InterPro" id="IPR036388">
    <property type="entry name" value="WH-like_DNA-bd_sf"/>
</dbReference>
<evidence type="ECO:0000256" key="2">
    <source>
        <dbReference type="ARBA" id="ARBA00023125"/>
    </source>
</evidence>
<dbReference type="RefSeq" id="WP_107585567.1">
    <property type="nucleotide sequence ID" value="NZ_PZJJ01000022.1"/>
</dbReference>
<sequence>MELHFHVSEAVDLTAFMFSIHNSGRKEDKELISKMLQDDETEKKLEEIRSRLSAEDHEKLEVFFNEDSAIGPALLPGVMKDDHTLSAEGFVQKLRAMNEEEIRSFLFGRGFADRDYDGSDPEAGKRIVDTLAVPKQEKWKLYYYLDRPEAVKEELSELTKYVYETFYKPFQQDAVEAAQAFIEELKQAPNDPEHPVRMLVRDYTDPEMIEYIHVYPSFSLNIGFMLNDLSVKNVVHLAIGVKRFSLLESKMNEEELFGLLKVLTDERRFRLLKLLRKRPHYGYEIAEALGVSNSTVSHHLAILLSHKFVKSERAEHRVYFKVNTEEIKRVMGEMERMFAE</sequence>
<dbReference type="GO" id="GO:0003677">
    <property type="term" value="F:DNA binding"/>
    <property type="evidence" value="ECO:0007669"/>
    <property type="project" value="UniProtKB-KW"/>
</dbReference>
<dbReference type="Gene3D" id="1.10.10.10">
    <property type="entry name" value="Winged helix-like DNA-binding domain superfamily/Winged helix DNA-binding domain"/>
    <property type="match status" value="1"/>
</dbReference>
<dbReference type="InterPro" id="IPR036390">
    <property type="entry name" value="WH_DNA-bd_sf"/>
</dbReference>
<dbReference type="InterPro" id="IPR051081">
    <property type="entry name" value="HTH_MetalResp_TranReg"/>
</dbReference>
<dbReference type="AlphaFoldDB" id="A0A2T4U4B9"/>
<name>A0A2T4U4B9_9BACI</name>
<comment type="caution">
    <text evidence="5">The sequence shown here is derived from an EMBL/GenBank/DDBJ whole genome shotgun (WGS) entry which is preliminary data.</text>
</comment>
<dbReference type="InterPro" id="IPR001845">
    <property type="entry name" value="HTH_ArsR_DNA-bd_dom"/>
</dbReference>
<dbReference type="PRINTS" id="PR00778">
    <property type="entry name" value="HTHARSR"/>
</dbReference>
<dbReference type="Pfam" id="PF01022">
    <property type="entry name" value="HTH_5"/>
    <property type="match status" value="1"/>
</dbReference>
<keyword evidence="2" id="KW-0238">DNA-binding</keyword>
<dbReference type="CDD" id="cd00090">
    <property type="entry name" value="HTH_ARSR"/>
    <property type="match status" value="1"/>
</dbReference>
<dbReference type="SMART" id="SM00418">
    <property type="entry name" value="HTH_ARSR"/>
    <property type="match status" value="1"/>
</dbReference>
<dbReference type="EMBL" id="PZJJ01000022">
    <property type="protein sequence ID" value="PTL38219.1"/>
    <property type="molecule type" value="Genomic_DNA"/>
</dbReference>
<keyword evidence="1" id="KW-0805">Transcription regulation</keyword>
<evidence type="ECO:0000259" key="4">
    <source>
        <dbReference type="PROSITE" id="PS50987"/>
    </source>
</evidence>
<dbReference type="OrthoDB" id="1706794at2"/>
<protein>
    <recommendedName>
        <fullName evidence="4">HTH arsR-type domain-containing protein</fullName>
    </recommendedName>
</protein>
<dbReference type="GO" id="GO:0003700">
    <property type="term" value="F:DNA-binding transcription factor activity"/>
    <property type="evidence" value="ECO:0007669"/>
    <property type="project" value="InterPro"/>
</dbReference>
<reference evidence="5 6" key="1">
    <citation type="submission" date="2018-03" db="EMBL/GenBank/DDBJ databases">
        <title>Alkalicoccus saliphilus sp. nov., isolated from a mineral pool.</title>
        <authorList>
            <person name="Zhao B."/>
        </authorList>
    </citation>
    <scope>NUCLEOTIDE SEQUENCE [LARGE SCALE GENOMIC DNA]</scope>
    <source>
        <strain evidence="5 6">6AG</strain>
    </source>
</reference>
<dbReference type="PANTHER" id="PTHR33154:SF33">
    <property type="entry name" value="TRANSCRIPTIONAL REPRESSOR SDPR"/>
    <property type="match status" value="1"/>
</dbReference>
<proteinExistence type="predicted"/>